<proteinExistence type="predicted"/>
<keyword evidence="2" id="KW-1185">Reference proteome</keyword>
<name>A0A3N4Z533_9MICO</name>
<organism evidence="1 2">
    <name type="scientific">Georgenia muralis</name>
    <dbReference type="NCBI Taxonomy" id="154117"/>
    <lineage>
        <taxon>Bacteria</taxon>
        <taxon>Bacillati</taxon>
        <taxon>Actinomycetota</taxon>
        <taxon>Actinomycetes</taxon>
        <taxon>Micrococcales</taxon>
        <taxon>Bogoriellaceae</taxon>
        <taxon>Georgenia</taxon>
    </lineage>
</organism>
<dbReference type="Proteomes" id="UP000280726">
    <property type="component" value="Unassembled WGS sequence"/>
</dbReference>
<dbReference type="AlphaFoldDB" id="A0A3N4Z533"/>
<sequence>MDPKDDRLSLGELRHLDGLITILEEQGLAVDDVIITGEDGCCGAIAATAHENDRFASSVHDREILARIRELESQLESAPTLGELIELRGRALRPQG</sequence>
<gene>
    <name evidence="1" type="ORF">EDD32_0662</name>
</gene>
<accession>A0A3N4Z533</accession>
<evidence type="ECO:0000313" key="2">
    <source>
        <dbReference type="Proteomes" id="UP000280726"/>
    </source>
</evidence>
<reference evidence="1 2" key="1">
    <citation type="submission" date="2018-11" db="EMBL/GenBank/DDBJ databases">
        <title>Sequencing the genomes of 1000 actinobacteria strains.</title>
        <authorList>
            <person name="Klenk H.-P."/>
        </authorList>
    </citation>
    <scope>NUCLEOTIDE SEQUENCE [LARGE SCALE GENOMIC DNA]</scope>
    <source>
        <strain evidence="1 2">DSM 14418</strain>
    </source>
</reference>
<comment type="caution">
    <text evidence="1">The sequence shown here is derived from an EMBL/GenBank/DDBJ whole genome shotgun (WGS) entry which is preliminary data.</text>
</comment>
<dbReference type="RefSeq" id="WP_123914574.1">
    <property type="nucleotide sequence ID" value="NZ_RKRA01000001.1"/>
</dbReference>
<protein>
    <submittedName>
        <fullName evidence="1">Uncharacterized protein</fullName>
    </submittedName>
</protein>
<evidence type="ECO:0000313" key="1">
    <source>
        <dbReference type="EMBL" id="RPF26230.1"/>
    </source>
</evidence>
<dbReference type="OrthoDB" id="9429560at2"/>
<dbReference type="EMBL" id="RKRA01000001">
    <property type="protein sequence ID" value="RPF26230.1"/>
    <property type="molecule type" value="Genomic_DNA"/>
</dbReference>